<dbReference type="SUPFAM" id="SSF51197">
    <property type="entry name" value="Clavaminate synthase-like"/>
    <property type="match status" value="1"/>
</dbReference>
<evidence type="ECO:0000256" key="3">
    <source>
        <dbReference type="ARBA" id="ARBA00022964"/>
    </source>
</evidence>
<keyword evidence="3 7" id="KW-0223">Dioxygenase</keyword>
<comment type="similarity">
    <text evidence="1">Belongs to the TfdA dioxygenase family.</text>
</comment>
<dbReference type="EMBL" id="NVUL01000044">
    <property type="protein sequence ID" value="PCI77580.1"/>
    <property type="molecule type" value="Genomic_DNA"/>
</dbReference>
<keyword evidence="2" id="KW-0479">Metal-binding</keyword>
<name>A0A2A4X4S9_9GAMM</name>
<evidence type="ECO:0000313" key="8">
    <source>
        <dbReference type="Proteomes" id="UP000218767"/>
    </source>
</evidence>
<dbReference type="GO" id="GO:0046872">
    <property type="term" value="F:metal ion binding"/>
    <property type="evidence" value="ECO:0007669"/>
    <property type="project" value="UniProtKB-KW"/>
</dbReference>
<feature type="domain" description="TauD/TfdA-like" evidence="6">
    <location>
        <begin position="7"/>
        <end position="276"/>
    </location>
</feature>
<keyword evidence="5" id="KW-0408">Iron</keyword>
<evidence type="ECO:0000259" key="6">
    <source>
        <dbReference type="Pfam" id="PF02668"/>
    </source>
</evidence>
<dbReference type="InterPro" id="IPR051323">
    <property type="entry name" value="AtsK-like"/>
</dbReference>
<gene>
    <name evidence="7" type="ORF">COB20_07655</name>
</gene>
<organism evidence="7 8">
    <name type="scientific">SAR86 cluster bacterium</name>
    <dbReference type="NCBI Taxonomy" id="2030880"/>
    <lineage>
        <taxon>Bacteria</taxon>
        <taxon>Pseudomonadati</taxon>
        <taxon>Pseudomonadota</taxon>
        <taxon>Gammaproteobacteria</taxon>
        <taxon>SAR86 cluster</taxon>
    </lineage>
</organism>
<keyword evidence="4" id="KW-0560">Oxidoreductase</keyword>
<dbReference type="Proteomes" id="UP000218767">
    <property type="component" value="Unassembled WGS sequence"/>
</dbReference>
<dbReference type="PANTHER" id="PTHR30468:SF1">
    <property type="entry name" value="ALPHA-KETOGLUTARATE-DEPENDENT SULFONATE DIOXYGENASE"/>
    <property type="match status" value="1"/>
</dbReference>
<evidence type="ECO:0000256" key="2">
    <source>
        <dbReference type="ARBA" id="ARBA00022723"/>
    </source>
</evidence>
<reference evidence="8" key="1">
    <citation type="submission" date="2017-08" db="EMBL/GenBank/DDBJ databases">
        <title>A dynamic microbial community with high functional redundancy inhabits the cold, oxic subseafloor aquifer.</title>
        <authorList>
            <person name="Tully B.J."/>
            <person name="Wheat C.G."/>
            <person name="Glazer B.T."/>
            <person name="Huber J.A."/>
        </authorList>
    </citation>
    <scope>NUCLEOTIDE SEQUENCE [LARGE SCALE GENOMIC DNA]</scope>
</reference>
<dbReference type="Pfam" id="PF02668">
    <property type="entry name" value="TauD"/>
    <property type="match status" value="1"/>
</dbReference>
<evidence type="ECO:0000256" key="4">
    <source>
        <dbReference type="ARBA" id="ARBA00023002"/>
    </source>
</evidence>
<dbReference type="GO" id="GO:0006790">
    <property type="term" value="P:sulfur compound metabolic process"/>
    <property type="evidence" value="ECO:0007669"/>
    <property type="project" value="TreeGrafter"/>
</dbReference>
<accession>A0A2A4X4S9</accession>
<protein>
    <submittedName>
        <fullName evidence="7">Taurine dioxygenase</fullName>
    </submittedName>
</protein>
<dbReference type="PANTHER" id="PTHR30468">
    <property type="entry name" value="ALPHA-KETOGLUTARATE-DEPENDENT SULFONATE DIOXYGENASE"/>
    <property type="match status" value="1"/>
</dbReference>
<dbReference type="GO" id="GO:0000908">
    <property type="term" value="F:taurine dioxygenase activity"/>
    <property type="evidence" value="ECO:0007669"/>
    <property type="project" value="TreeGrafter"/>
</dbReference>
<sequence length="281" mass="31709">MLIVDPIDAPCGATVRNIDLASSISAEIVAELRQAWLQYHVLVFPNQMLSPTDIERFTLSFGNFGDDPFFSPIEENSHIAAIRRDANETTPLFAENWHTDWSFQAKPPIGTCLYGIKIPPVGGDTLFSNQHKAYDELPAALKKKIEHLTAIHSAESAYSPDGVYSDRHEKNAGRSMNIVVSDEARRTQSHPFIRPHTETGALALYSTAGYIQGFAGMEEEESRELLKELYQYQGSPEFVYRHSWQANMLVMWDNRSVLHKATGGYDGYDRLLHRTTISQFD</sequence>
<evidence type="ECO:0000256" key="1">
    <source>
        <dbReference type="ARBA" id="ARBA00005896"/>
    </source>
</evidence>
<dbReference type="InterPro" id="IPR003819">
    <property type="entry name" value="TauD/TfdA-like"/>
</dbReference>
<evidence type="ECO:0000313" key="7">
    <source>
        <dbReference type="EMBL" id="PCI77580.1"/>
    </source>
</evidence>
<proteinExistence type="inferred from homology"/>
<dbReference type="InterPro" id="IPR042098">
    <property type="entry name" value="TauD-like_sf"/>
</dbReference>
<comment type="caution">
    <text evidence="7">The sequence shown here is derived from an EMBL/GenBank/DDBJ whole genome shotgun (WGS) entry which is preliminary data.</text>
</comment>
<dbReference type="Gene3D" id="3.60.130.10">
    <property type="entry name" value="Clavaminate synthase-like"/>
    <property type="match status" value="1"/>
</dbReference>
<dbReference type="GO" id="GO:0005737">
    <property type="term" value="C:cytoplasm"/>
    <property type="evidence" value="ECO:0007669"/>
    <property type="project" value="TreeGrafter"/>
</dbReference>
<dbReference type="AlphaFoldDB" id="A0A2A4X4S9"/>
<evidence type="ECO:0000256" key="5">
    <source>
        <dbReference type="ARBA" id="ARBA00023004"/>
    </source>
</evidence>